<accession>A0A6G0RT23</accession>
<organism evidence="1 2">
    <name type="scientific">Phytophthora fragariae</name>
    <dbReference type="NCBI Taxonomy" id="53985"/>
    <lineage>
        <taxon>Eukaryota</taxon>
        <taxon>Sar</taxon>
        <taxon>Stramenopiles</taxon>
        <taxon>Oomycota</taxon>
        <taxon>Peronosporomycetes</taxon>
        <taxon>Peronosporales</taxon>
        <taxon>Peronosporaceae</taxon>
        <taxon>Phytophthora</taxon>
    </lineage>
</organism>
<evidence type="ECO:0000313" key="2">
    <source>
        <dbReference type="Proteomes" id="UP000486351"/>
    </source>
</evidence>
<evidence type="ECO:0000313" key="1">
    <source>
        <dbReference type="EMBL" id="KAE9340998.1"/>
    </source>
</evidence>
<protein>
    <submittedName>
        <fullName evidence="1">Uncharacterized protein</fullName>
    </submittedName>
</protein>
<dbReference type="Proteomes" id="UP000486351">
    <property type="component" value="Unassembled WGS sequence"/>
</dbReference>
<name>A0A6G0RT23_9STRA</name>
<sequence>MGAAKGFASLDSAQSCGFHVPPMVGEPQTAPWNLCFPKSTVWSPMSEPNEVPAMISGGSPTCCCRARGGSSRIGGHPVLMDRLANLMKSFVSSTMWLKLLTCARLVPVEVAHAVIEQVVRDPAEAFSAQPLVQRQIPAAVIADAVQTQHDSAHRDLLGRVVTEVQQRLPSSVGEPALYKVNSEPVIKKLAVINYLAVVRKMRATIEHFYPNLAATAYNSKRTTILRWARNRNKLEAAAAAGKGEHKKRSMQPCETSALSVCITLIKQLYFLICCQEDGNAPRPEDCVKPSKDKAIQEENNARRYGFGIRNWKNVRTIRETTGLEVYGNAKGTC</sequence>
<proteinExistence type="predicted"/>
<reference evidence="1 2" key="1">
    <citation type="submission" date="2018-09" db="EMBL/GenBank/DDBJ databases">
        <title>Genomic investigation of the strawberry pathogen Phytophthora fragariae indicates pathogenicity is determined by transcriptional variation in three key races.</title>
        <authorList>
            <person name="Adams T.M."/>
            <person name="Armitage A.D."/>
            <person name="Sobczyk M.K."/>
            <person name="Bates H.J."/>
            <person name="Dunwell J.M."/>
            <person name="Nellist C.F."/>
            <person name="Harrison R.J."/>
        </authorList>
    </citation>
    <scope>NUCLEOTIDE SEQUENCE [LARGE SCALE GENOMIC DNA]</scope>
    <source>
        <strain evidence="1 2">NOV-77</strain>
    </source>
</reference>
<dbReference type="EMBL" id="QXFY01000559">
    <property type="protein sequence ID" value="KAE9340998.1"/>
    <property type="molecule type" value="Genomic_DNA"/>
</dbReference>
<dbReference type="AlphaFoldDB" id="A0A6G0RT23"/>
<gene>
    <name evidence="1" type="ORF">PF008_g10850</name>
</gene>
<comment type="caution">
    <text evidence="1">The sequence shown here is derived from an EMBL/GenBank/DDBJ whole genome shotgun (WGS) entry which is preliminary data.</text>
</comment>